<accession>A0A7J6SUL3</accession>
<feature type="region of interest" description="Disordered" evidence="1">
    <location>
        <begin position="53"/>
        <end position="88"/>
    </location>
</feature>
<evidence type="ECO:0000313" key="3">
    <source>
        <dbReference type="EMBL" id="KAF4736639.1"/>
    </source>
</evidence>
<organism evidence="3 4">
    <name type="scientific">Perkinsus olseni</name>
    <name type="common">Perkinsus atlanticus</name>
    <dbReference type="NCBI Taxonomy" id="32597"/>
    <lineage>
        <taxon>Eukaryota</taxon>
        <taxon>Sar</taxon>
        <taxon>Alveolata</taxon>
        <taxon>Perkinsozoa</taxon>
        <taxon>Perkinsea</taxon>
        <taxon>Perkinsida</taxon>
        <taxon>Perkinsidae</taxon>
        <taxon>Perkinsus</taxon>
    </lineage>
</organism>
<feature type="domain" description="Oxidoreductase-like" evidence="2">
    <location>
        <begin position="9"/>
        <end position="42"/>
    </location>
</feature>
<dbReference type="Pfam" id="PF09791">
    <property type="entry name" value="Oxidored-like"/>
    <property type="match status" value="1"/>
</dbReference>
<keyword evidence="4" id="KW-1185">Reference proteome</keyword>
<dbReference type="InterPro" id="IPR039251">
    <property type="entry name" value="OXLD1"/>
</dbReference>
<comment type="caution">
    <text evidence="3">The sequence shown here is derived from an EMBL/GenBank/DDBJ whole genome shotgun (WGS) entry which is preliminary data.</text>
</comment>
<evidence type="ECO:0000256" key="1">
    <source>
        <dbReference type="SAM" id="MobiDB-lite"/>
    </source>
</evidence>
<dbReference type="PANTHER" id="PTHR21193:SF3">
    <property type="entry name" value="OXIDOREDUCTASE-LIKE DOMAIN-CONTAINING PROTEIN 1"/>
    <property type="match status" value="1"/>
</dbReference>
<name>A0A7J6SUL3_PEROL</name>
<evidence type="ECO:0000259" key="2">
    <source>
        <dbReference type="Pfam" id="PF09791"/>
    </source>
</evidence>
<dbReference type="InterPro" id="IPR019180">
    <property type="entry name" value="Oxidoreductase-like_N"/>
</dbReference>
<dbReference type="EMBL" id="JABANO010015585">
    <property type="protein sequence ID" value="KAF4736639.1"/>
    <property type="molecule type" value="Genomic_DNA"/>
</dbReference>
<dbReference type="Proteomes" id="UP000553632">
    <property type="component" value="Unassembled WGS sequence"/>
</dbReference>
<dbReference type="OMA" id="CELKRPM"/>
<protein>
    <recommendedName>
        <fullName evidence="2">Oxidoreductase-like domain-containing protein</fullName>
    </recommendedName>
</protein>
<gene>
    <name evidence="3" type="ORF">FOZ63_025438</name>
</gene>
<evidence type="ECO:0000313" key="4">
    <source>
        <dbReference type="Proteomes" id="UP000553632"/>
    </source>
</evidence>
<dbReference type="AlphaFoldDB" id="A0A7J6SUL3"/>
<sequence length="126" mass="13698">MSSSSSLPPPPPEPPGPDDCCGSGCCPCIWDTYYDNVERWEATYGCSLEEYAGRQESNPEEGEQERSGGTSSEGSREDGEGSSQADKLVVSVKHAHDSVGLFWRLRRSVLVSPRLLRLLAAHAPML</sequence>
<proteinExistence type="predicted"/>
<reference evidence="3 4" key="1">
    <citation type="submission" date="2020-04" db="EMBL/GenBank/DDBJ databases">
        <title>Perkinsus olseni comparative genomics.</title>
        <authorList>
            <person name="Bogema D.R."/>
        </authorList>
    </citation>
    <scope>NUCLEOTIDE SEQUENCE [LARGE SCALE GENOMIC DNA]</scope>
    <source>
        <strain evidence="3 4">ATCC PRA-207</strain>
    </source>
</reference>
<dbReference type="PANTHER" id="PTHR21193">
    <property type="entry name" value="OXIDOREDUCTASE-LIKE DOMAIN-CONTAINING PROTEIN 1"/>
    <property type="match status" value="1"/>
</dbReference>